<dbReference type="PANTHER" id="PTHR30349:SF81">
    <property type="entry name" value="TYROSINE RECOMBINASE XERC"/>
    <property type="match status" value="1"/>
</dbReference>
<dbReference type="InterPro" id="IPR050090">
    <property type="entry name" value="Tyrosine_recombinase_XerCD"/>
</dbReference>
<reference evidence="4 5" key="1">
    <citation type="submission" date="2019-02" db="EMBL/GenBank/DDBJ databases">
        <title>Deep-cultivation of Planctomycetes and their phenomic and genomic characterization uncovers novel biology.</title>
        <authorList>
            <person name="Wiegand S."/>
            <person name="Jogler M."/>
            <person name="Boedeker C."/>
            <person name="Pinto D."/>
            <person name="Vollmers J."/>
            <person name="Rivas-Marin E."/>
            <person name="Kohn T."/>
            <person name="Peeters S.H."/>
            <person name="Heuer A."/>
            <person name="Rast P."/>
            <person name="Oberbeckmann S."/>
            <person name="Bunk B."/>
            <person name="Jeske O."/>
            <person name="Meyerdierks A."/>
            <person name="Storesund J.E."/>
            <person name="Kallscheuer N."/>
            <person name="Luecker S."/>
            <person name="Lage O.M."/>
            <person name="Pohl T."/>
            <person name="Merkel B.J."/>
            <person name="Hornburger P."/>
            <person name="Mueller R.-W."/>
            <person name="Bruemmer F."/>
            <person name="Labrenz M."/>
            <person name="Spormann A.M."/>
            <person name="Op den Camp H."/>
            <person name="Overmann J."/>
            <person name="Amann R."/>
            <person name="Jetten M.S.M."/>
            <person name="Mascher T."/>
            <person name="Medema M.H."/>
            <person name="Devos D.P."/>
            <person name="Kaster A.-K."/>
            <person name="Ovreas L."/>
            <person name="Rohde M."/>
            <person name="Galperin M.Y."/>
            <person name="Jogler C."/>
        </authorList>
    </citation>
    <scope>NUCLEOTIDE SEQUENCE [LARGE SCALE GENOMIC DNA]</scope>
    <source>
        <strain evidence="4 5">Poly30</strain>
    </source>
</reference>
<evidence type="ECO:0000313" key="5">
    <source>
        <dbReference type="Proteomes" id="UP000320390"/>
    </source>
</evidence>
<dbReference type="GO" id="GO:0006310">
    <property type="term" value="P:DNA recombination"/>
    <property type="evidence" value="ECO:0007669"/>
    <property type="project" value="UniProtKB-KW"/>
</dbReference>
<dbReference type="InterPro" id="IPR013762">
    <property type="entry name" value="Integrase-like_cat_sf"/>
</dbReference>
<keyword evidence="1" id="KW-0159">Chromosome partition</keyword>
<dbReference type="GO" id="GO:0015074">
    <property type="term" value="P:DNA integration"/>
    <property type="evidence" value="ECO:0007669"/>
    <property type="project" value="InterPro"/>
</dbReference>
<dbReference type="PROSITE" id="PS51898">
    <property type="entry name" value="TYR_RECOMBINASE"/>
    <property type="match status" value="1"/>
</dbReference>
<feature type="domain" description="Tyr recombinase" evidence="3">
    <location>
        <begin position="1"/>
        <end position="128"/>
    </location>
</feature>
<sequence length="132" mass="14431">MEGKGSKTRYVPVHAAALVAIDEYLEAAGHREEKKGPLFRPVRNPQGGLEGAITGDGLYKMVKSYALRAGVHVDGLCLHALRATAATNALEHSADIAFVQGWLGHANISTTRLYDRRRSRPEDSPTFKVSYQ</sequence>
<evidence type="ECO:0000256" key="1">
    <source>
        <dbReference type="ARBA" id="ARBA00022829"/>
    </source>
</evidence>
<dbReference type="Pfam" id="PF00589">
    <property type="entry name" value="Phage_integrase"/>
    <property type="match status" value="1"/>
</dbReference>
<dbReference type="InterPro" id="IPR002104">
    <property type="entry name" value="Integrase_catalytic"/>
</dbReference>
<name>A0A518EN61_9BACT</name>
<dbReference type="InterPro" id="IPR011010">
    <property type="entry name" value="DNA_brk_join_enz"/>
</dbReference>
<dbReference type="PANTHER" id="PTHR30349">
    <property type="entry name" value="PHAGE INTEGRASE-RELATED"/>
    <property type="match status" value="1"/>
</dbReference>
<dbReference type="EMBL" id="CP036434">
    <property type="protein sequence ID" value="QDV05527.1"/>
    <property type="molecule type" value="Genomic_DNA"/>
</dbReference>
<evidence type="ECO:0000313" key="4">
    <source>
        <dbReference type="EMBL" id="QDV05527.1"/>
    </source>
</evidence>
<proteinExistence type="predicted"/>
<keyword evidence="2" id="KW-0233">DNA recombination</keyword>
<keyword evidence="5" id="KW-1185">Reference proteome</keyword>
<gene>
    <name evidence="4" type="primary">xerD_1</name>
    <name evidence="4" type="ORF">Poly30_10250</name>
</gene>
<protein>
    <submittedName>
        <fullName evidence="4">Tyrosine recombinase XerD</fullName>
    </submittedName>
</protein>
<accession>A0A518EN61</accession>
<organism evidence="4 5">
    <name type="scientific">Saltatorellus ferox</name>
    <dbReference type="NCBI Taxonomy" id="2528018"/>
    <lineage>
        <taxon>Bacteria</taxon>
        <taxon>Pseudomonadati</taxon>
        <taxon>Planctomycetota</taxon>
        <taxon>Planctomycetia</taxon>
        <taxon>Planctomycetia incertae sedis</taxon>
        <taxon>Saltatorellus</taxon>
    </lineage>
</organism>
<dbReference type="GO" id="GO:0003677">
    <property type="term" value="F:DNA binding"/>
    <property type="evidence" value="ECO:0007669"/>
    <property type="project" value="InterPro"/>
</dbReference>
<dbReference type="GO" id="GO:0007059">
    <property type="term" value="P:chromosome segregation"/>
    <property type="evidence" value="ECO:0007669"/>
    <property type="project" value="UniProtKB-KW"/>
</dbReference>
<evidence type="ECO:0000259" key="3">
    <source>
        <dbReference type="PROSITE" id="PS51898"/>
    </source>
</evidence>
<dbReference type="RefSeq" id="WP_419190976.1">
    <property type="nucleotide sequence ID" value="NZ_CP036434.1"/>
</dbReference>
<dbReference type="Proteomes" id="UP000320390">
    <property type="component" value="Chromosome"/>
</dbReference>
<evidence type="ECO:0000256" key="2">
    <source>
        <dbReference type="ARBA" id="ARBA00023172"/>
    </source>
</evidence>
<dbReference type="Gene3D" id="1.10.443.10">
    <property type="entry name" value="Intergrase catalytic core"/>
    <property type="match status" value="1"/>
</dbReference>
<dbReference type="AlphaFoldDB" id="A0A518EN61"/>
<dbReference type="SUPFAM" id="SSF56349">
    <property type="entry name" value="DNA breaking-rejoining enzymes"/>
    <property type="match status" value="1"/>
</dbReference>